<keyword evidence="1" id="KW-0812">Transmembrane</keyword>
<reference evidence="2" key="1">
    <citation type="submission" date="2022-07" db="EMBL/GenBank/DDBJ databases">
        <title>Taxonomic analysis of Microcella humidisoli nov. sp., isolated from riverside soil.</title>
        <authorList>
            <person name="Molina K.M."/>
            <person name="Kim S.B."/>
        </authorList>
    </citation>
    <scope>NUCLEOTIDE SEQUENCE</scope>
    <source>
        <strain evidence="2">MMS21-STM10</strain>
    </source>
</reference>
<evidence type="ECO:0008006" key="4">
    <source>
        <dbReference type="Google" id="ProtNLM"/>
    </source>
</evidence>
<feature type="transmembrane region" description="Helical" evidence="1">
    <location>
        <begin position="277"/>
        <end position="303"/>
    </location>
</feature>
<feature type="transmembrane region" description="Helical" evidence="1">
    <location>
        <begin position="15"/>
        <end position="41"/>
    </location>
</feature>
<sequence>MSPHQSFSVDIPTDVFFGALTALVAIGMGAIAATVIVQFVATWQASAREKMVNRYALRLNLMVAEGMRPALEHQLAMRTRGGLLGAMAALGVIVAIFLPWSSAPMNLGLASSIISVGSALMLTQLGTIIGGALARRAAPTTETVARLHLVGLAELVAPVERRMAAVAAALAVGLPTLLLVIITLPGADAPEAIARSAPPLAIVGLGAGSLYLALPRIARRLVSRRALLGDAGALAWSDALAAQSLRDLHWLVATVGGLVGFTALQALGVAFPTGAEAATMVWINLIGYLGFIGLLLVIVIVLARSPERHVQRTLWPEFAIVAK</sequence>
<protein>
    <recommendedName>
        <fullName evidence="4">FtsX-like permease family protein</fullName>
    </recommendedName>
</protein>
<feature type="transmembrane region" description="Helical" evidence="1">
    <location>
        <begin position="112"/>
        <end position="134"/>
    </location>
</feature>
<keyword evidence="1" id="KW-0472">Membrane</keyword>
<accession>A0ABY5G0T5</accession>
<evidence type="ECO:0000313" key="3">
    <source>
        <dbReference type="Proteomes" id="UP001060039"/>
    </source>
</evidence>
<evidence type="ECO:0000256" key="1">
    <source>
        <dbReference type="SAM" id="Phobius"/>
    </source>
</evidence>
<feature type="transmembrane region" description="Helical" evidence="1">
    <location>
        <begin position="196"/>
        <end position="214"/>
    </location>
</feature>
<name>A0ABY5G0T5_9MICO</name>
<dbReference type="RefSeq" id="WP_255160707.1">
    <property type="nucleotide sequence ID" value="NZ_CP101497.1"/>
</dbReference>
<keyword evidence="1" id="KW-1133">Transmembrane helix</keyword>
<feature type="transmembrane region" description="Helical" evidence="1">
    <location>
        <begin position="164"/>
        <end position="184"/>
    </location>
</feature>
<organism evidence="2 3">
    <name type="scientific">Microcella humidisoli</name>
    <dbReference type="NCBI Taxonomy" id="2963406"/>
    <lineage>
        <taxon>Bacteria</taxon>
        <taxon>Bacillati</taxon>
        <taxon>Actinomycetota</taxon>
        <taxon>Actinomycetes</taxon>
        <taxon>Micrococcales</taxon>
        <taxon>Microbacteriaceae</taxon>
        <taxon>Microcella</taxon>
    </lineage>
</organism>
<dbReference type="Proteomes" id="UP001060039">
    <property type="component" value="Chromosome"/>
</dbReference>
<gene>
    <name evidence="2" type="ORF">NNL39_05610</name>
</gene>
<feature type="transmembrane region" description="Helical" evidence="1">
    <location>
        <begin position="250"/>
        <end position="271"/>
    </location>
</feature>
<dbReference type="EMBL" id="CP101497">
    <property type="protein sequence ID" value="UTT63576.1"/>
    <property type="molecule type" value="Genomic_DNA"/>
</dbReference>
<keyword evidence="3" id="KW-1185">Reference proteome</keyword>
<evidence type="ECO:0000313" key="2">
    <source>
        <dbReference type="EMBL" id="UTT63576.1"/>
    </source>
</evidence>
<proteinExistence type="predicted"/>
<feature type="transmembrane region" description="Helical" evidence="1">
    <location>
        <begin position="81"/>
        <end position="100"/>
    </location>
</feature>